<feature type="region of interest" description="Disordered" evidence="1">
    <location>
        <begin position="27"/>
        <end position="63"/>
    </location>
</feature>
<dbReference type="EMBL" id="JBHSAX010000002">
    <property type="protein sequence ID" value="MFC3960569.1"/>
    <property type="molecule type" value="Genomic_DNA"/>
</dbReference>
<feature type="domain" description="AMIN-like" evidence="2">
    <location>
        <begin position="68"/>
        <end position="194"/>
    </location>
</feature>
<evidence type="ECO:0000313" key="3">
    <source>
        <dbReference type="EMBL" id="MFC3960569.1"/>
    </source>
</evidence>
<keyword evidence="4" id="KW-1185">Reference proteome</keyword>
<sequence>MRTPMLLTVLAVAAVLTGCDDSGSAELAPSPGSVSTALDAPAPTAAPEPVPADAQPKRGDKSRGAMLTVTGVRIGHHPGFERVVYDLGGTGTPGWVVEYTDRAVQDGSGTVLDLDADSVLEVRILGSAYPFDTGVIPFDNSEPVRDPQAPGVTGVYRTIVFEGETQSFIGVRGDRPPFEVRTANNPTRLIVDIATP</sequence>
<proteinExistence type="predicted"/>
<reference evidence="4" key="1">
    <citation type="journal article" date="2019" name="Int. J. Syst. Evol. Microbiol.">
        <title>The Global Catalogue of Microorganisms (GCM) 10K type strain sequencing project: providing services to taxonomists for standard genome sequencing and annotation.</title>
        <authorList>
            <consortium name="The Broad Institute Genomics Platform"/>
            <consortium name="The Broad Institute Genome Sequencing Center for Infectious Disease"/>
            <person name="Wu L."/>
            <person name="Ma J."/>
        </authorList>
    </citation>
    <scope>NUCLEOTIDE SEQUENCE [LARGE SCALE GENOMIC DNA]</scope>
    <source>
        <strain evidence="4">CGMCC 4.7330</strain>
    </source>
</reference>
<organism evidence="3 4">
    <name type="scientific">Nocardia jiangsuensis</name>
    <dbReference type="NCBI Taxonomy" id="1691563"/>
    <lineage>
        <taxon>Bacteria</taxon>
        <taxon>Bacillati</taxon>
        <taxon>Actinomycetota</taxon>
        <taxon>Actinomycetes</taxon>
        <taxon>Mycobacteriales</taxon>
        <taxon>Nocardiaceae</taxon>
        <taxon>Nocardia</taxon>
    </lineage>
</organism>
<dbReference type="RefSeq" id="WP_378610338.1">
    <property type="nucleotide sequence ID" value="NZ_JBHSAX010000002.1"/>
</dbReference>
<name>A0ABV8DL87_9NOCA</name>
<evidence type="ECO:0000259" key="2">
    <source>
        <dbReference type="Pfam" id="PF24837"/>
    </source>
</evidence>
<dbReference type="PROSITE" id="PS51257">
    <property type="entry name" value="PROKAR_LIPOPROTEIN"/>
    <property type="match status" value="1"/>
</dbReference>
<evidence type="ECO:0000256" key="1">
    <source>
        <dbReference type="SAM" id="MobiDB-lite"/>
    </source>
</evidence>
<gene>
    <name evidence="3" type="ORF">ACFO0B_01045</name>
</gene>
<dbReference type="InterPro" id="IPR056303">
    <property type="entry name" value="AMIN-like"/>
</dbReference>
<protein>
    <recommendedName>
        <fullName evidence="2">AMIN-like domain-containing protein</fullName>
    </recommendedName>
</protein>
<dbReference type="Pfam" id="PF24837">
    <property type="entry name" value="AMIN-like"/>
    <property type="match status" value="1"/>
</dbReference>
<accession>A0ABV8DL87</accession>
<evidence type="ECO:0000313" key="4">
    <source>
        <dbReference type="Proteomes" id="UP001595696"/>
    </source>
</evidence>
<dbReference type="Proteomes" id="UP001595696">
    <property type="component" value="Unassembled WGS sequence"/>
</dbReference>
<comment type="caution">
    <text evidence="3">The sequence shown here is derived from an EMBL/GenBank/DDBJ whole genome shotgun (WGS) entry which is preliminary data.</text>
</comment>